<organism evidence="2 3">
    <name type="scientific">Zoarces viviparus</name>
    <name type="common">Viviparous eelpout</name>
    <name type="synonym">Blennius viviparus</name>
    <dbReference type="NCBI Taxonomy" id="48416"/>
    <lineage>
        <taxon>Eukaryota</taxon>
        <taxon>Metazoa</taxon>
        <taxon>Chordata</taxon>
        <taxon>Craniata</taxon>
        <taxon>Vertebrata</taxon>
        <taxon>Euteleostomi</taxon>
        <taxon>Actinopterygii</taxon>
        <taxon>Neopterygii</taxon>
        <taxon>Teleostei</taxon>
        <taxon>Neoteleostei</taxon>
        <taxon>Acanthomorphata</taxon>
        <taxon>Eupercaria</taxon>
        <taxon>Perciformes</taxon>
        <taxon>Cottioidei</taxon>
        <taxon>Zoarcales</taxon>
        <taxon>Zoarcidae</taxon>
        <taxon>Zoarcinae</taxon>
        <taxon>Zoarces</taxon>
    </lineage>
</organism>
<dbReference type="AlphaFoldDB" id="A0AAW1EQC9"/>
<gene>
    <name evidence="2" type="ORF">VZT92_016971</name>
</gene>
<accession>A0AAW1EQC9</accession>
<keyword evidence="3" id="KW-1185">Reference proteome</keyword>
<proteinExistence type="predicted"/>
<keyword evidence="1" id="KW-1133">Transmembrane helix</keyword>
<evidence type="ECO:0000313" key="3">
    <source>
        <dbReference type="Proteomes" id="UP001488805"/>
    </source>
</evidence>
<protein>
    <submittedName>
        <fullName evidence="2">Uncharacterized protein</fullName>
    </submittedName>
</protein>
<feature type="transmembrane region" description="Helical" evidence="1">
    <location>
        <begin position="12"/>
        <end position="29"/>
    </location>
</feature>
<evidence type="ECO:0000256" key="1">
    <source>
        <dbReference type="SAM" id="Phobius"/>
    </source>
</evidence>
<dbReference type="Proteomes" id="UP001488805">
    <property type="component" value="Unassembled WGS sequence"/>
</dbReference>
<dbReference type="EMBL" id="JBCEZU010000145">
    <property type="protein sequence ID" value="KAK9524591.1"/>
    <property type="molecule type" value="Genomic_DNA"/>
</dbReference>
<reference evidence="2 3" key="1">
    <citation type="journal article" date="2024" name="Genome Biol. Evol.">
        <title>Chromosome-level genome assembly of the viviparous eelpout Zoarces viviparus.</title>
        <authorList>
            <person name="Fuhrmann N."/>
            <person name="Brasseur M.V."/>
            <person name="Bakowski C.E."/>
            <person name="Podsiadlowski L."/>
            <person name="Prost S."/>
            <person name="Krehenwinkel H."/>
            <person name="Mayer C."/>
        </authorList>
    </citation>
    <scope>NUCLEOTIDE SEQUENCE [LARGE SCALE GENOMIC DNA]</scope>
    <source>
        <strain evidence="2">NO-MEL_2022_Ind0_liver</strain>
    </source>
</reference>
<comment type="caution">
    <text evidence="2">The sequence shown here is derived from an EMBL/GenBank/DDBJ whole genome shotgun (WGS) entry which is preliminary data.</text>
</comment>
<sequence>MAAAALSSSRGVAGGLYILFTLLCLVCLASSRIDDDKLKVIKENNQKIQQNLDNVKVKRAALSEFVSEQMSFFEKVSDQSPDDFLPLKETLEKFKTFIDYQNELLDAEMADNELNLGRDKACIRALEMYQAE</sequence>
<keyword evidence="1" id="KW-0472">Membrane</keyword>
<name>A0AAW1EQC9_ZOAVI</name>
<evidence type="ECO:0000313" key="2">
    <source>
        <dbReference type="EMBL" id="KAK9524591.1"/>
    </source>
</evidence>
<keyword evidence="1" id="KW-0812">Transmembrane</keyword>